<dbReference type="PRINTS" id="PR00420">
    <property type="entry name" value="RNGMNOXGNASE"/>
</dbReference>
<evidence type="ECO:0000256" key="5">
    <source>
        <dbReference type="ARBA" id="ARBA00022827"/>
    </source>
</evidence>
<gene>
    <name evidence="9" type="ORF">Q8A70_19010</name>
</gene>
<dbReference type="InterPro" id="IPR036188">
    <property type="entry name" value="FAD/NAD-bd_sf"/>
</dbReference>
<evidence type="ECO:0000313" key="10">
    <source>
        <dbReference type="Proteomes" id="UP001230156"/>
    </source>
</evidence>
<evidence type="ECO:0000256" key="3">
    <source>
        <dbReference type="ARBA" id="ARBA00005349"/>
    </source>
</evidence>
<dbReference type="Proteomes" id="UP001230156">
    <property type="component" value="Unassembled WGS sequence"/>
</dbReference>
<feature type="domain" description="FAD-binding" evidence="8">
    <location>
        <begin position="11"/>
        <end position="343"/>
    </location>
</feature>
<keyword evidence="6" id="KW-0560">Oxidoreductase</keyword>
<name>A0ABU0YPY6_9PROT</name>
<organism evidence="9 10">
    <name type="scientific">Dongia sedimenti</name>
    <dbReference type="NCBI Taxonomy" id="3064282"/>
    <lineage>
        <taxon>Bacteria</taxon>
        <taxon>Pseudomonadati</taxon>
        <taxon>Pseudomonadota</taxon>
        <taxon>Alphaproteobacteria</taxon>
        <taxon>Rhodospirillales</taxon>
        <taxon>Dongiaceae</taxon>
        <taxon>Dongia</taxon>
    </lineage>
</organism>
<evidence type="ECO:0000313" key="9">
    <source>
        <dbReference type="EMBL" id="MDQ7249787.1"/>
    </source>
</evidence>
<keyword evidence="9" id="KW-0830">Ubiquinone</keyword>
<sequence>MPQVAPGVAPEVAIVGGGLVGMTLAAATAGAGIPTLLIEAEPLPALTEATFDGRSSAIAYGSQQVLAGVGAWDYLEADVSPIREIRASDGGWRAGLAKSAHESPFFVHYNHRDLPEGAIAAGTQPPFGWIVENRAIRRGLLKRLAETPNLTHIAPARVAEVQFESGNAALRLQDGREIRARLVIAADGRHSAVRRFAGIGFKEFGYNQTAIVCTVAHERDHRGVAHENFLPAGPFAMLPMTDAEGMHRSSIVWTEDPRIVPWLLSLDDESLAAEIERRFGTTLGKLMPIGPRFSYPMRLLLADAYARDGAVLVGDAAHAIHPVAGQGFNLGVRDVAALAEALVDGHRLGLDLGSLAVLENYARWRRFDNLLLTGFTDGLVRLFSNDLPPLRLARDLGFFAFNLAKPLKRMAMRHAMGVVGDLPRLVRGLPL</sequence>
<evidence type="ECO:0000256" key="2">
    <source>
        <dbReference type="ARBA" id="ARBA00004749"/>
    </source>
</evidence>
<dbReference type="InterPro" id="IPR010971">
    <property type="entry name" value="UbiH/COQ6"/>
</dbReference>
<keyword evidence="7" id="KW-0503">Monooxygenase</keyword>
<evidence type="ECO:0000256" key="7">
    <source>
        <dbReference type="ARBA" id="ARBA00023033"/>
    </source>
</evidence>
<dbReference type="SUPFAM" id="SSF51905">
    <property type="entry name" value="FAD/NAD(P)-binding domain"/>
    <property type="match status" value="1"/>
</dbReference>
<proteinExistence type="inferred from homology"/>
<dbReference type="PANTHER" id="PTHR43876:SF7">
    <property type="entry name" value="UBIQUINONE BIOSYNTHESIS MONOOXYGENASE COQ6, MITOCHONDRIAL"/>
    <property type="match status" value="1"/>
</dbReference>
<dbReference type="Gene3D" id="3.50.50.60">
    <property type="entry name" value="FAD/NAD(P)-binding domain"/>
    <property type="match status" value="2"/>
</dbReference>
<evidence type="ECO:0000256" key="6">
    <source>
        <dbReference type="ARBA" id="ARBA00023002"/>
    </source>
</evidence>
<evidence type="ECO:0000256" key="4">
    <source>
        <dbReference type="ARBA" id="ARBA00022630"/>
    </source>
</evidence>
<dbReference type="InterPro" id="IPR002938">
    <property type="entry name" value="FAD-bd"/>
</dbReference>
<comment type="pathway">
    <text evidence="2">Cofactor biosynthesis; ubiquinone biosynthesis.</text>
</comment>
<dbReference type="PROSITE" id="PS01304">
    <property type="entry name" value="UBIH"/>
    <property type="match status" value="1"/>
</dbReference>
<comment type="cofactor">
    <cofactor evidence="1">
        <name>FAD</name>
        <dbReference type="ChEBI" id="CHEBI:57692"/>
    </cofactor>
</comment>
<reference evidence="10" key="1">
    <citation type="submission" date="2023-08" db="EMBL/GenBank/DDBJ databases">
        <title>Rhodospirillaceae gen. nov., a novel taxon isolated from the Yangtze River Yuezi River estuary sludge.</title>
        <authorList>
            <person name="Ruan L."/>
        </authorList>
    </citation>
    <scope>NUCLEOTIDE SEQUENCE [LARGE SCALE GENOMIC DNA]</scope>
    <source>
        <strain evidence="10">R-7</strain>
    </source>
</reference>
<dbReference type="InterPro" id="IPR051205">
    <property type="entry name" value="UbiH/COQ6_monooxygenase"/>
</dbReference>
<dbReference type="Pfam" id="PF01494">
    <property type="entry name" value="FAD_binding_3"/>
    <property type="match status" value="1"/>
</dbReference>
<evidence type="ECO:0000259" key="8">
    <source>
        <dbReference type="Pfam" id="PF01494"/>
    </source>
</evidence>
<keyword evidence="4" id="KW-0285">Flavoprotein</keyword>
<protein>
    <submittedName>
        <fullName evidence="9">UbiH/UbiF/VisC/COQ6 family ubiquinone biosynthesis hydroxylase</fullName>
    </submittedName>
</protein>
<dbReference type="PANTHER" id="PTHR43876">
    <property type="entry name" value="UBIQUINONE BIOSYNTHESIS MONOOXYGENASE COQ6, MITOCHONDRIAL"/>
    <property type="match status" value="1"/>
</dbReference>
<dbReference type="EMBL" id="JAUYVI010000006">
    <property type="protein sequence ID" value="MDQ7249787.1"/>
    <property type="molecule type" value="Genomic_DNA"/>
</dbReference>
<dbReference type="NCBIfam" id="TIGR01988">
    <property type="entry name" value="Ubi-OHases"/>
    <property type="match status" value="1"/>
</dbReference>
<dbReference type="RefSeq" id="WP_379958182.1">
    <property type="nucleotide sequence ID" value="NZ_JAUYVI010000006.1"/>
</dbReference>
<keyword evidence="5" id="KW-0274">FAD</keyword>
<accession>A0ABU0YPY6</accession>
<comment type="similarity">
    <text evidence="3">Belongs to the UbiH/COQ6 family.</text>
</comment>
<keyword evidence="10" id="KW-1185">Reference proteome</keyword>
<comment type="caution">
    <text evidence="9">The sequence shown here is derived from an EMBL/GenBank/DDBJ whole genome shotgun (WGS) entry which is preliminary data.</text>
</comment>
<evidence type="ECO:0000256" key="1">
    <source>
        <dbReference type="ARBA" id="ARBA00001974"/>
    </source>
</evidence>
<dbReference type="InterPro" id="IPR018168">
    <property type="entry name" value="Ubi_Hdrlase_CS"/>
</dbReference>